<reference evidence="1 2" key="1">
    <citation type="submission" date="2021-06" db="EMBL/GenBank/DDBJ databases">
        <authorList>
            <person name="Kallberg Y."/>
            <person name="Tangrot J."/>
            <person name="Rosling A."/>
        </authorList>
    </citation>
    <scope>NUCLEOTIDE SEQUENCE [LARGE SCALE GENOMIC DNA]</scope>
    <source>
        <strain evidence="1 2">120-4 pot B 10/14</strain>
    </source>
</reference>
<sequence>MEEFVPKASFDNEEASSNCTCELTSNFDKETEDKINEFSE</sequence>
<evidence type="ECO:0000313" key="1">
    <source>
        <dbReference type="EMBL" id="CAG8848127.1"/>
    </source>
</evidence>
<gene>
    <name evidence="1" type="ORF">GMARGA_LOCUS39029</name>
</gene>
<protein>
    <submittedName>
        <fullName evidence="1">30174_t:CDS:1</fullName>
    </submittedName>
</protein>
<name>A0ABN7X4U0_GIGMA</name>
<dbReference type="EMBL" id="CAJVQB010090761">
    <property type="protein sequence ID" value="CAG8848127.1"/>
    <property type="molecule type" value="Genomic_DNA"/>
</dbReference>
<feature type="non-terminal residue" evidence="1">
    <location>
        <position position="40"/>
    </location>
</feature>
<accession>A0ABN7X4U0</accession>
<proteinExistence type="predicted"/>
<comment type="caution">
    <text evidence="1">The sequence shown here is derived from an EMBL/GenBank/DDBJ whole genome shotgun (WGS) entry which is preliminary data.</text>
</comment>
<keyword evidence="2" id="KW-1185">Reference proteome</keyword>
<dbReference type="Proteomes" id="UP000789901">
    <property type="component" value="Unassembled WGS sequence"/>
</dbReference>
<evidence type="ECO:0000313" key="2">
    <source>
        <dbReference type="Proteomes" id="UP000789901"/>
    </source>
</evidence>
<organism evidence="1 2">
    <name type="scientific">Gigaspora margarita</name>
    <dbReference type="NCBI Taxonomy" id="4874"/>
    <lineage>
        <taxon>Eukaryota</taxon>
        <taxon>Fungi</taxon>
        <taxon>Fungi incertae sedis</taxon>
        <taxon>Mucoromycota</taxon>
        <taxon>Glomeromycotina</taxon>
        <taxon>Glomeromycetes</taxon>
        <taxon>Diversisporales</taxon>
        <taxon>Gigasporaceae</taxon>
        <taxon>Gigaspora</taxon>
    </lineage>
</organism>